<dbReference type="SUPFAM" id="SSF56436">
    <property type="entry name" value="C-type lectin-like"/>
    <property type="match status" value="1"/>
</dbReference>
<dbReference type="Gene3D" id="3.10.100.10">
    <property type="entry name" value="Mannose-Binding Protein A, subunit A"/>
    <property type="match status" value="1"/>
</dbReference>
<evidence type="ECO:0000313" key="1">
    <source>
        <dbReference type="EMBL" id="CAF4274381.1"/>
    </source>
</evidence>
<dbReference type="EMBL" id="CAJOBE010026799">
    <property type="protein sequence ID" value="CAF4274381.1"/>
    <property type="molecule type" value="Genomic_DNA"/>
</dbReference>
<dbReference type="InterPro" id="IPR016186">
    <property type="entry name" value="C-type_lectin-like/link_sf"/>
</dbReference>
<feature type="non-terminal residue" evidence="1">
    <location>
        <position position="258"/>
    </location>
</feature>
<dbReference type="AlphaFoldDB" id="A0A820G4E1"/>
<name>A0A820G4E1_9BILA</name>
<sequence length="258" mass="29710">MAQKLNPDSDRAGYLTILSNNSCDRYCDNTLDDSKVEHKFQCGSLKDPRIWAIYDLNATCPIGSIYIKELKKCMSTYKGISNICPSPSMNYIYNGNLTWNIFLKIIRKLNLTKSIVSIDFDDYFTIDSSWMCSITTINTINSNLSNRNFSTYYVLDNGCLRVRSYSLSSHILSNRLCITNPINENPLSYGTRFYSYYTLDSNRILPACPPQWLDINGHCYRISDDRKTIQEARNSCITLPKDDKYSFQLHIIFVVDDS</sequence>
<gene>
    <name evidence="1" type="ORF">FNK824_LOCUS39631</name>
</gene>
<proteinExistence type="predicted"/>
<organism evidence="1 2">
    <name type="scientific">Rotaria sordida</name>
    <dbReference type="NCBI Taxonomy" id="392033"/>
    <lineage>
        <taxon>Eukaryota</taxon>
        <taxon>Metazoa</taxon>
        <taxon>Spiralia</taxon>
        <taxon>Gnathifera</taxon>
        <taxon>Rotifera</taxon>
        <taxon>Eurotatoria</taxon>
        <taxon>Bdelloidea</taxon>
        <taxon>Philodinida</taxon>
        <taxon>Philodinidae</taxon>
        <taxon>Rotaria</taxon>
    </lineage>
</organism>
<evidence type="ECO:0000313" key="2">
    <source>
        <dbReference type="Proteomes" id="UP000663874"/>
    </source>
</evidence>
<reference evidence="1" key="1">
    <citation type="submission" date="2021-02" db="EMBL/GenBank/DDBJ databases">
        <authorList>
            <person name="Nowell W R."/>
        </authorList>
    </citation>
    <scope>NUCLEOTIDE SEQUENCE</scope>
</reference>
<protein>
    <submittedName>
        <fullName evidence="1">Uncharacterized protein</fullName>
    </submittedName>
</protein>
<comment type="caution">
    <text evidence="1">The sequence shown here is derived from an EMBL/GenBank/DDBJ whole genome shotgun (WGS) entry which is preliminary data.</text>
</comment>
<dbReference type="InterPro" id="IPR016187">
    <property type="entry name" value="CTDL_fold"/>
</dbReference>
<accession>A0A820G4E1</accession>
<dbReference type="Proteomes" id="UP000663874">
    <property type="component" value="Unassembled WGS sequence"/>
</dbReference>